<feature type="domain" description="Tyrosinase copper-binding" evidence="4">
    <location>
        <begin position="97"/>
        <end position="114"/>
    </location>
</feature>
<evidence type="ECO:0000256" key="1">
    <source>
        <dbReference type="ARBA" id="ARBA00022723"/>
    </source>
</evidence>
<dbReference type="EMBL" id="JAQQWL010000012">
    <property type="protein sequence ID" value="KAK8043789.1"/>
    <property type="molecule type" value="Genomic_DNA"/>
</dbReference>
<dbReference type="Proteomes" id="UP001480595">
    <property type="component" value="Unassembled WGS sequence"/>
</dbReference>
<reference evidence="6 7" key="1">
    <citation type="submission" date="2023-01" db="EMBL/GenBank/DDBJ databases">
        <title>Analysis of 21 Apiospora genomes using comparative genomics revels a genus with tremendous synthesis potential of carbohydrate active enzymes and secondary metabolites.</title>
        <authorList>
            <person name="Sorensen T."/>
        </authorList>
    </citation>
    <scope>NUCLEOTIDE SEQUENCE [LARGE SCALE GENOMIC DNA]</scope>
    <source>
        <strain evidence="6 7">CBS 135458</strain>
    </source>
</reference>
<name>A0ABR1TDC9_9PEZI</name>
<dbReference type="SUPFAM" id="SSF48056">
    <property type="entry name" value="Di-copper centre-containing domain"/>
    <property type="match status" value="1"/>
</dbReference>
<evidence type="ECO:0000256" key="3">
    <source>
        <dbReference type="SAM" id="SignalP"/>
    </source>
</evidence>
<dbReference type="Pfam" id="PF00264">
    <property type="entry name" value="Tyrosinase"/>
    <property type="match status" value="1"/>
</dbReference>
<keyword evidence="3" id="KW-0732">Signal</keyword>
<gene>
    <name evidence="6" type="ORF">PG994_012627</name>
</gene>
<dbReference type="RefSeq" id="XP_066710184.1">
    <property type="nucleotide sequence ID" value="XM_066864036.1"/>
</dbReference>
<accession>A0ABR1TDC9</accession>
<dbReference type="InterPro" id="IPR002227">
    <property type="entry name" value="Tyrosinase_Cu-bd"/>
</dbReference>
<evidence type="ECO:0000256" key="2">
    <source>
        <dbReference type="ARBA" id="ARBA00023008"/>
    </source>
</evidence>
<proteinExistence type="predicted"/>
<evidence type="ECO:0000259" key="5">
    <source>
        <dbReference type="PROSITE" id="PS00498"/>
    </source>
</evidence>
<dbReference type="InterPro" id="IPR008922">
    <property type="entry name" value="Di-copper_centre_dom_sf"/>
</dbReference>
<dbReference type="PRINTS" id="PR00092">
    <property type="entry name" value="TYROSINASE"/>
</dbReference>
<comment type="caution">
    <text evidence="6">The sequence shown here is derived from an EMBL/GenBank/DDBJ whole genome shotgun (WGS) entry which is preliminary data.</text>
</comment>
<dbReference type="PANTHER" id="PTHR11474">
    <property type="entry name" value="TYROSINASE FAMILY MEMBER"/>
    <property type="match status" value="1"/>
</dbReference>
<dbReference type="Gene3D" id="1.10.1280.10">
    <property type="entry name" value="Di-copper center containing domain from catechol oxidase"/>
    <property type="match status" value="1"/>
</dbReference>
<keyword evidence="7" id="KW-1185">Reference proteome</keyword>
<dbReference type="InterPro" id="IPR050316">
    <property type="entry name" value="Tyrosinase/Hemocyanin"/>
</dbReference>
<feature type="chain" id="PRO_5047089407" description="Tyrosinase copper-binding domain-containing protein" evidence="3">
    <location>
        <begin position="21"/>
        <end position="351"/>
    </location>
</feature>
<evidence type="ECO:0000313" key="6">
    <source>
        <dbReference type="EMBL" id="KAK8043789.1"/>
    </source>
</evidence>
<keyword evidence="1" id="KW-0479">Metal-binding</keyword>
<protein>
    <recommendedName>
        <fullName evidence="4 5">Tyrosinase copper-binding domain-containing protein</fullName>
    </recommendedName>
</protein>
<dbReference type="GeneID" id="92097099"/>
<dbReference type="PANTHER" id="PTHR11474:SF126">
    <property type="entry name" value="TYROSINASE-LIKE PROTEIN TYR-1-RELATED"/>
    <property type="match status" value="1"/>
</dbReference>
<evidence type="ECO:0000313" key="7">
    <source>
        <dbReference type="Proteomes" id="UP001480595"/>
    </source>
</evidence>
<dbReference type="PROSITE" id="PS00498">
    <property type="entry name" value="TYROSINASE_2"/>
    <property type="match status" value="1"/>
</dbReference>
<dbReference type="PROSITE" id="PS00497">
    <property type="entry name" value="TYROSINASE_1"/>
    <property type="match status" value="1"/>
</dbReference>
<evidence type="ECO:0000259" key="4">
    <source>
        <dbReference type="PROSITE" id="PS00497"/>
    </source>
</evidence>
<feature type="signal peptide" evidence="3">
    <location>
        <begin position="1"/>
        <end position="20"/>
    </location>
</feature>
<organism evidence="6 7">
    <name type="scientific">Apiospora phragmitis</name>
    <dbReference type="NCBI Taxonomy" id="2905665"/>
    <lineage>
        <taxon>Eukaryota</taxon>
        <taxon>Fungi</taxon>
        <taxon>Dikarya</taxon>
        <taxon>Ascomycota</taxon>
        <taxon>Pezizomycotina</taxon>
        <taxon>Sordariomycetes</taxon>
        <taxon>Xylariomycetidae</taxon>
        <taxon>Amphisphaeriales</taxon>
        <taxon>Apiosporaceae</taxon>
        <taxon>Apiospora</taxon>
    </lineage>
</organism>
<sequence>MHHLSLFALAASCLATLAASVPVMPGEPIPSEAPAPQVCRNPPKRLEWRQMSQSQQKSYIDAVICLTMTESKSGIARAINRFDDHQAVHSVQTPNIHWVGHFILWHRYLVATYEKALREECGYDGGQPYWDWSQDARSNDPNSLATFPTAVLGPGKYSFGGNGAPVAPTPAQNPLNLTGGTGGGCVRDGAFTPDRFRVNYGPDPGCLKRDFVPWLFNAFADPARVREVLDQPDYAAFARTLEKVPSFEAPNIHGSGHFGVGGVLGTMGNAENSPGDPLFYLHHGNLDRVLWLWQQKDPETRLNQVGGPVVPMDYGGKNVTLDFTVNLGELAGDAMLKQLLDTQSGVLCYTY</sequence>
<feature type="domain" description="Tyrosinase copper-binding" evidence="5">
    <location>
        <begin position="276"/>
        <end position="287"/>
    </location>
</feature>
<keyword evidence="2" id="KW-0186">Copper</keyword>